<organism evidence="1">
    <name type="scientific">Pyrodinium bahamense</name>
    <dbReference type="NCBI Taxonomy" id="73915"/>
    <lineage>
        <taxon>Eukaryota</taxon>
        <taxon>Sar</taxon>
        <taxon>Alveolata</taxon>
        <taxon>Dinophyceae</taxon>
        <taxon>Gonyaulacales</taxon>
        <taxon>Pyrocystaceae</taxon>
        <taxon>Pyrodinium</taxon>
    </lineage>
</organism>
<protein>
    <recommendedName>
        <fullName evidence="2">Ubiquitin-like domain-containing protein</fullName>
    </recommendedName>
</protein>
<evidence type="ECO:0008006" key="2">
    <source>
        <dbReference type="Google" id="ProtNLM"/>
    </source>
</evidence>
<evidence type="ECO:0000313" key="1">
    <source>
        <dbReference type="EMBL" id="CAD8372887.1"/>
    </source>
</evidence>
<accession>A0A7S0FPG2</accession>
<name>A0A7S0FPG2_9DINO</name>
<dbReference type="AlphaFoldDB" id="A0A7S0FPG2"/>
<reference evidence="1" key="1">
    <citation type="submission" date="2021-01" db="EMBL/GenBank/DDBJ databases">
        <authorList>
            <person name="Corre E."/>
            <person name="Pelletier E."/>
            <person name="Niang G."/>
            <person name="Scheremetjew M."/>
            <person name="Finn R."/>
            <person name="Kale V."/>
            <person name="Holt S."/>
            <person name="Cochrane G."/>
            <person name="Meng A."/>
            <person name="Brown T."/>
            <person name="Cohen L."/>
        </authorList>
    </citation>
    <scope>NUCLEOTIDE SEQUENCE</scope>
    <source>
        <strain evidence="1">Pbaha01</strain>
    </source>
</reference>
<gene>
    <name evidence="1" type="ORF">PBAH0796_LOCUS21091</name>
</gene>
<proteinExistence type="predicted"/>
<dbReference type="EMBL" id="HBEG01034527">
    <property type="protein sequence ID" value="CAD8372887.1"/>
    <property type="molecule type" value="Transcribed_RNA"/>
</dbReference>
<sequence>MAGIMSEVVPEHPHGFDANGEQGLKALHIGVFTVAGRHVVDVELEHGDSVLDLRRAVRRATGLLTFQLVSGASVLGEAQTLLEAGLSDDRSIVQIVVLSSERFASLDERTSAGLYLLPDGAAEVFVSSKRVINWQEDEEHTQRLFWGHWSAAAASDPSGEDVVLVVLKEFENNVFNEAAMSGWTSRSGRAALPADISLVVWRQGGRACVVPDESAPTAKKPHGFPDVLEFVPSGEECMFDAWHLAGTSTIP</sequence>